<dbReference type="PANTHER" id="PTHR21716">
    <property type="entry name" value="TRANSMEMBRANE PROTEIN"/>
    <property type="match status" value="1"/>
</dbReference>
<comment type="caution">
    <text evidence="7">The sequence shown here is derived from an EMBL/GenBank/DDBJ whole genome shotgun (WGS) entry which is preliminary data.</text>
</comment>
<comment type="subcellular location">
    <subcellularLocation>
        <location evidence="1">Membrane</location>
        <topology evidence="1">Multi-pass membrane protein</topology>
    </subcellularLocation>
</comment>
<dbReference type="PANTHER" id="PTHR21716:SF64">
    <property type="entry name" value="AI-2 TRANSPORT PROTEIN TQSA"/>
    <property type="match status" value="1"/>
</dbReference>
<evidence type="ECO:0000313" key="8">
    <source>
        <dbReference type="Proteomes" id="UP000295701"/>
    </source>
</evidence>
<evidence type="ECO:0000313" key="7">
    <source>
        <dbReference type="EMBL" id="TDL78071.1"/>
    </source>
</evidence>
<dbReference type="GO" id="GO:0055085">
    <property type="term" value="P:transmembrane transport"/>
    <property type="evidence" value="ECO:0007669"/>
    <property type="project" value="TreeGrafter"/>
</dbReference>
<dbReference type="OrthoDB" id="9799225at2"/>
<dbReference type="GO" id="GO:0016020">
    <property type="term" value="C:membrane"/>
    <property type="evidence" value="ECO:0007669"/>
    <property type="project" value="UniProtKB-SubCell"/>
</dbReference>
<evidence type="ECO:0000256" key="3">
    <source>
        <dbReference type="ARBA" id="ARBA00022692"/>
    </source>
</evidence>
<dbReference type="EMBL" id="SNAA01000014">
    <property type="protein sequence ID" value="TDL78071.1"/>
    <property type="molecule type" value="Genomic_DNA"/>
</dbReference>
<dbReference type="RefSeq" id="WP_133397389.1">
    <property type="nucleotide sequence ID" value="NZ_SNAA01000014.1"/>
</dbReference>
<sequence>MKDAPFLNLVLALVFLVLMGWLLVIGKPILLPIVTAIISVYVMTSASEALGRLPVLRHFPSVWLRLLVLAAFVVIVLVFAYVVAATVRDIAGVAPVYQANLSRLLQNVAVMFDIEEQQLWNEIRSLTIDKISFQAILLATLGGFTSVGGMVFLVVIYAGFLLAERNTFPQKISAAFRNRESAEKAHRIVTDINRKISDYLAIKTLINMVLGAISYVVLWVFGVDFAPFWAITIALLNYIPYVGSYAGVAFPVILSLAQFASIPVTLGLAAMLTAAQMYVGNVLEPRRIGRELNLSPFVVLVALSVWGALWGIPGAILSVPLTSIVALILSSFEQTRFLAIFLAERPETMTADRAEA</sequence>
<gene>
    <name evidence="7" type="ORF">E2L08_12280</name>
</gene>
<dbReference type="InterPro" id="IPR002549">
    <property type="entry name" value="AI-2E-like"/>
</dbReference>
<reference evidence="7 8" key="1">
    <citation type="submission" date="2019-03" db="EMBL/GenBank/DDBJ databases">
        <title>Primorskyibacter sp. SS33 isolated from sediments.</title>
        <authorList>
            <person name="Xunke S."/>
        </authorList>
    </citation>
    <scope>NUCLEOTIDE SEQUENCE [LARGE SCALE GENOMIC DNA]</scope>
    <source>
        <strain evidence="7 8">SS33</strain>
    </source>
</reference>
<proteinExistence type="inferred from homology"/>
<evidence type="ECO:0000256" key="4">
    <source>
        <dbReference type="ARBA" id="ARBA00022989"/>
    </source>
</evidence>
<evidence type="ECO:0000256" key="6">
    <source>
        <dbReference type="SAM" id="Phobius"/>
    </source>
</evidence>
<name>A0A4R6A371_9RHOB</name>
<feature type="transmembrane region" description="Helical" evidence="6">
    <location>
        <begin position="204"/>
        <end position="222"/>
    </location>
</feature>
<keyword evidence="8" id="KW-1185">Reference proteome</keyword>
<feature type="transmembrane region" description="Helical" evidence="6">
    <location>
        <begin position="259"/>
        <end position="279"/>
    </location>
</feature>
<feature type="transmembrane region" description="Helical" evidence="6">
    <location>
        <begin position="30"/>
        <end position="50"/>
    </location>
</feature>
<keyword evidence="4 6" id="KW-1133">Transmembrane helix</keyword>
<keyword evidence="5 6" id="KW-0472">Membrane</keyword>
<keyword evidence="3 6" id="KW-0812">Transmembrane</keyword>
<comment type="similarity">
    <text evidence="2">Belongs to the autoinducer-2 exporter (AI-2E) (TC 2.A.86) family.</text>
</comment>
<feature type="transmembrane region" description="Helical" evidence="6">
    <location>
        <begin position="62"/>
        <end position="84"/>
    </location>
</feature>
<protein>
    <submittedName>
        <fullName evidence="7">AI-2E family transporter</fullName>
    </submittedName>
</protein>
<feature type="transmembrane region" description="Helical" evidence="6">
    <location>
        <begin position="228"/>
        <end position="252"/>
    </location>
</feature>
<feature type="transmembrane region" description="Helical" evidence="6">
    <location>
        <begin position="135"/>
        <end position="163"/>
    </location>
</feature>
<feature type="transmembrane region" description="Helical" evidence="6">
    <location>
        <begin position="299"/>
        <end position="329"/>
    </location>
</feature>
<feature type="transmembrane region" description="Helical" evidence="6">
    <location>
        <begin position="7"/>
        <end position="24"/>
    </location>
</feature>
<accession>A0A4R6A371</accession>
<evidence type="ECO:0000256" key="5">
    <source>
        <dbReference type="ARBA" id="ARBA00023136"/>
    </source>
</evidence>
<dbReference type="Proteomes" id="UP000295701">
    <property type="component" value="Unassembled WGS sequence"/>
</dbReference>
<dbReference type="Pfam" id="PF01594">
    <property type="entry name" value="AI-2E_transport"/>
    <property type="match status" value="1"/>
</dbReference>
<evidence type="ECO:0000256" key="1">
    <source>
        <dbReference type="ARBA" id="ARBA00004141"/>
    </source>
</evidence>
<evidence type="ECO:0000256" key="2">
    <source>
        <dbReference type="ARBA" id="ARBA00009773"/>
    </source>
</evidence>
<dbReference type="AlphaFoldDB" id="A0A4R6A371"/>
<organism evidence="7 8">
    <name type="scientific">Palleronia sediminis</name>
    <dbReference type="NCBI Taxonomy" id="2547833"/>
    <lineage>
        <taxon>Bacteria</taxon>
        <taxon>Pseudomonadati</taxon>
        <taxon>Pseudomonadota</taxon>
        <taxon>Alphaproteobacteria</taxon>
        <taxon>Rhodobacterales</taxon>
        <taxon>Roseobacteraceae</taxon>
        <taxon>Palleronia</taxon>
    </lineage>
</organism>